<dbReference type="EMBL" id="DWXX01000096">
    <property type="protein sequence ID" value="HJB59110.1"/>
    <property type="molecule type" value="Genomic_DNA"/>
</dbReference>
<gene>
    <name evidence="3" type="ORF">H9771_05575</name>
</gene>
<protein>
    <submittedName>
        <fullName evidence="3">Uncharacterized protein</fullName>
    </submittedName>
</protein>
<reference evidence="3" key="2">
    <citation type="submission" date="2021-04" db="EMBL/GenBank/DDBJ databases">
        <authorList>
            <person name="Gilroy R."/>
        </authorList>
    </citation>
    <scope>NUCLEOTIDE SEQUENCE</scope>
    <source>
        <strain evidence="3">ChiHjej9B8-13557</strain>
    </source>
</reference>
<feature type="transmembrane region" description="Helical" evidence="2">
    <location>
        <begin position="108"/>
        <end position="130"/>
    </location>
</feature>
<accession>A0A9D2ME25</accession>
<evidence type="ECO:0000313" key="4">
    <source>
        <dbReference type="Proteomes" id="UP000824211"/>
    </source>
</evidence>
<comment type="caution">
    <text evidence="3">The sequence shown here is derived from an EMBL/GenBank/DDBJ whole genome shotgun (WGS) entry which is preliminary data.</text>
</comment>
<feature type="compositionally biased region" description="Low complexity" evidence="1">
    <location>
        <begin position="48"/>
        <end position="64"/>
    </location>
</feature>
<feature type="region of interest" description="Disordered" evidence="1">
    <location>
        <begin position="45"/>
        <end position="86"/>
    </location>
</feature>
<evidence type="ECO:0000256" key="2">
    <source>
        <dbReference type="SAM" id="Phobius"/>
    </source>
</evidence>
<keyword evidence="2" id="KW-0472">Membrane</keyword>
<dbReference type="Proteomes" id="UP000824211">
    <property type="component" value="Unassembled WGS sequence"/>
</dbReference>
<keyword evidence="2" id="KW-1133">Transmembrane helix</keyword>
<reference evidence="3" key="1">
    <citation type="journal article" date="2021" name="PeerJ">
        <title>Extensive microbial diversity within the chicken gut microbiome revealed by metagenomics and culture.</title>
        <authorList>
            <person name="Gilroy R."/>
            <person name="Ravi A."/>
            <person name="Getino M."/>
            <person name="Pursley I."/>
            <person name="Horton D.L."/>
            <person name="Alikhan N.F."/>
            <person name="Baker D."/>
            <person name="Gharbi K."/>
            <person name="Hall N."/>
            <person name="Watson M."/>
            <person name="Adriaenssens E.M."/>
            <person name="Foster-Nyarko E."/>
            <person name="Jarju S."/>
            <person name="Secka A."/>
            <person name="Antonio M."/>
            <person name="Oren A."/>
            <person name="Chaudhuri R.R."/>
            <person name="La Ragione R."/>
            <person name="Hildebrand F."/>
            <person name="Pallen M.J."/>
        </authorList>
    </citation>
    <scope>NUCLEOTIDE SEQUENCE</scope>
    <source>
        <strain evidence="3">ChiHjej9B8-13557</strain>
    </source>
</reference>
<evidence type="ECO:0000256" key="1">
    <source>
        <dbReference type="SAM" id="MobiDB-lite"/>
    </source>
</evidence>
<keyword evidence="2" id="KW-0812">Transmembrane</keyword>
<dbReference type="AlphaFoldDB" id="A0A9D2ME25"/>
<evidence type="ECO:0000313" key="3">
    <source>
        <dbReference type="EMBL" id="HJB59110.1"/>
    </source>
</evidence>
<proteinExistence type="predicted"/>
<name>A0A9D2ME25_9FIRM</name>
<organism evidence="3 4">
    <name type="scientific">Candidatus Faecalibacterium faecipullorum</name>
    <dbReference type="NCBI Taxonomy" id="2838578"/>
    <lineage>
        <taxon>Bacteria</taxon>
        <taxon>Bacillati</taxon>
        <taxon>Bacillota</taxon>
        <taxon>Clostridia</taxon>
        <taxon>Eubacteriales</taxon>
        <taxon>Oscillospiraceae</taxon>
        <taxon>Faecalibacterium</taxon>
    </lineage>
</organism>
<sequence length="140" mass="15669">MAVSPLELLQRQAESAVRREVSRQTAQVRRQLSLVDQVRQMSRRAEQTLDGAARSAAARLTGADEAQRPAGDLAPDDAPEQEGPVVCADGYVRRSPVQRYRRPKNRRWLRRAVGVALLAVLAVLLAMALWRSGLIRMRLF</sequence>